<dbReference type="EMBL" id="CP058554">
    <property type="protein sequence ID" value="QMV72989.1"/>
    <property type="molecule type" value="Genomic_DNA"/>
</dbReference>
<dbReference type="Gene3D" id="1.10.1220.10">
    <property type="entry name" value="Met repressor-like"/>
    <property type="match status" value="1"/>
</dbReference>
<protein>
    <submittedName>
        <fullName evidence="2">Arc family DNA-binding protein</fullName>
    </submittedName>
</protein>
<dbReference type="InterPro" id="IPR013321">
    <property type="entry name" value="Arc_rbn_hlx_hlx"/>
</dbReference>
<reference evidence="2 3" key="1">
    <citation type="journal article" date="2020" name="G3 (Bethesda)">
        <title>CeMbio - The Caenorhabditis elegans Microbiome Resource.</title>
        <authorList>
            <person name="Dirksen P."/>
            <person name="Assie A."/>
            <person name="Zimmermann J."/>
            <person name="Zhang F."/>
            <person name="Tietje A.M."/>
            <person name="Marsh S.A."/>
            <person name="Felix M.A."/>
            <person name="Shapira M."/>
            <person name="Kaleta C."/>
            <person name="Schulenburg H."/>
            <person name="Samuel B."/>
        </authorList>
    </citation>
    <scope>NUCLEOTIDE SEQUENCE [LARGE SCALE GENOMIC DNA]</scope>
    <source>
        <strain evidence="2 3">BIGb0172</strain>
    </source>
</reference>
<dbReference type="InterPro" id="IPR010985">
    <property type="entry name" value="Ribbon_hlx_hlx"/>
</dbReference>
<feature type="domain" description="Arc-like DNA binding" evidence="1">
    <location>
        <begin position="18"/>
        <end position="54"/>
    </location>
</feature>
<name>A0A7G5EG64_9BURK</name>
<dbReference type="KEGG" id="cpis:HS961_09130"/>
<dbReference type="Proteomes" id="UP000515240">
    <property type="component" value="Chromosome"/>
</dbReference>
<dbReference type="AlphaFoldDB" id="A0A7G5EG64"/>
<evidence type="ECO:0000313" key="3">
    <source>
        <dbReference type="Proteomes" id="UP000515240"/>
    </source>
</evidence>
<evidence type="ECO:0000313" key="2">
    <source>
        <dbReference type="EMBL" id="QMV72989.1"/>
    </source>
</evidence>
<proteinExistence type="predicted"/>
<dbReference type="RefSeq" id="WP_182327395.1">
    <property type="nucleotide sequence ID" value="NZ_CP058554.1"/>
</dbReference>
<keyword evidence="2" id="KW-0238">DNA-binding</keyword>
<sequence>MAKAPKTTTAPTGQIAPFGLRMLPELREKIEAAARESGRSMNAEVVSRLEESFTGGGDSDKVALVLSHKLSRAEVDLTFERIKNLTATYEAYIASQAAIELMEVIERKVPSINFDEKLAQRIRGINKKHLPTVEKAGPQPFDLLEKESDDALAKHINITDKLMARMLADQPLTQEDGKALVQHLKGGDASVAYEGFWQGLMKIVSGDEGTDQAPKRPKK</sequence>
<dbReference type="SUPFAM" id="SSF47598">
    <property type="entry name" value="Ribbon-helix-helix"/>
    <property type="match status" value="1"/>
</dbReference>
<dbReference type="InterPro" id="IPR005569">
    <property type="entry name" value="Arc_DNA-bd_dom"/>
</dbReference>
<dbReference type="GO" id="GO:0003677">
    <property type="term" value="F:DNA binding"/>
    <property type="evidence" value="ECO:0007669"/>
    <property type="project" value="UniProtKB-KW"/>
</dbReference>
<organism evidence="2 3">
    <name type="scientific">Comamonas piscis</name>
    <dbReference type="NCBI Taxonomy" id="1562974"/>
    <lineage>
        <taxon>Bacteria</taxon>
        <taxon>Pseudomonadati</taxon>
        <taxon>Pseudomonadota</taxon>
        <taxon>Betaproteobacteria</taxon>
        <taxon>Burkholderiales</taxon>
        <taxon>Comamonadaceae</taxon>
        <taxon>Comamonas</taxon>
    </lineage>
</organism>
<dbReference type="GO" id="GO:0006355">
    <property type="term" value="P:regulation of DNA-templated transcription"/>
    <property type="evidence" value="ECO:0007669"/>
    <property type="project" value="InterPro"/>
</dbReference>
<evidence type="ECO:0000259" key="1">
    <source>
        <dbReference type="Pfam" id="PF03869"/>
    </source>
</evidence>
<accession>A0A7G5EG64</accession>
<keyword evidence="3" id="KW-1185">Reference proteome</keyword>
<dbReference type="Pfam" id="PF03869">
    <property type="entry name" value="Arc"/>
    <property type="match status" value="1"/>
</dbReference>
<gene>
    <name evidence="2" type="ORF">HS961_09130</name>
</gene>